<name>A0ABR0J4B3_9EURO</name>
<proteinExistence type="predicted"/>
<evidence type="ECO:0000313" key="2">
    <source>
        <dbReference type="EMBL" id="KAK5056251.1"/>
    </source>
</evidence>
<accession>A0ABR0J4B3</accession>
<protein>
    <submittedName>
        <fullName evidence="2">Uncharacterized protein</fullName>
    </submittedName>
</protein>
<evidence type="ECO:0000256" key="1">
    <source>
        <dbReference type="SAM" id="MobiDB-lite"/>
    </source>
</evidence>
<comment type="caution">
    <text evidence="2">The sequence shown here is derived from an EMBL/GenBank/DDBJ whole genome shotgun (WGS) entry which is preliminary data.</text>
</comment>
<feature type="region of interest" description="Disordered" evidence="1">
    <location>
        <begin position="153"/>
        <end position="187"/>
    </location>
</feature>
<sequence>MIPWNKIASRHPDPDWLIEQDILSEHNLFFYVERGPTQLNRVLDSPMLESAQERRFAVSQLGTGNVWFVAEHPSRIECALQSISHHFTYYQSDETCRPTSPYHEDLMDFGLSSHPSEALPPLETFDIFSPLSQPLSPSTQRADPTRFPMSVDALINPSTPQLHSRKRKLSDGPVPELTPDESHSPEDLEMLRSPTMVRRSFTYTWSPDSKHDQTIRTRKNIQMRRFRSESRDIGRHDRLGGELAEKHGNLLLDFSRSRWPVRVDG</sequence>
<dbReference type="Proteomes" id="UP001345691">
    <property type="component" value="Unassembled WGS sequence"/>
</dbReference>
<gene>
    <name evidence="2" type="ORF">LTR69_007790</name>
</gene>
<keyword evidence="3" id="KW-1185">Reference proteome</keyword>
<dbReference type="EMBL" id="JAVRRF010000018">
    <property type="protein sequence ID" value="KAK5056251.1"/>
    <property type="molecule type" value="Genomic_DNA"/>
</dbReference>
<organism evidence="2 3">
    <name type="scientific">Exophiala sideris</name>
    <dbReference type="NCBI Taxonomy" id="1016849"/>
    <lineage>
        <taxon>Eukaryota</taxon>
        <taxon>Fungi</taxon>
        <taxon>Dikarya</taxon>
        <taxon>Ascomycota</taxon>
        <taxon>Pezizomycotina</taxon>
        <taxon>Eurotiomycetes</taxon>
        <taxon>Chaetothyriomycetidae</taxon>
        <taxon>Chaetothyriales</taxon>
        <taxon>Herpotrichiellaceae</taxon>
        <taxon>Exophiala</taxon>
    </lineage>
</organism>
<reference evidence="2 3" key="1">
    <citation type="submission" date="2023-08" db="EMBL/GenBank/DDBJ databases">
        <title>Black Yeasts Isolated from many extreme environments.</title>
        <authorList>
            <person name="Coleine C."/>
            <person name="Stajich J.E."/>
            <person name="Selbmann L."/>
        </authorList>
    </citation>
    <scope>NUCLEOTIDE SEQUENCE [LARGE SCALE GENOMIC DNA]</scope>
    <source>
        <strain evidence="2 3">CCFEE 6328</strain>
    </source>
</reference>
<evidence type="ECO:0000313" key="3">
    <source>
        <dbReference type="Proteomes" id="UP001345691"/>
    </source>
</evidence>